<organism evidence="1 2">
    <name type="scientific">Brachybacterium hainanense</name>
    <dbReference type="NCBI Taxonomy" id="1541174"/>
    <lineage>
        <taxon>Bacteria</taxon>
        <taxon>Bacillati</taxon>
        <taxon>Actinomycetota</taxon>
        <taxon>Actinomycetes</taxon>
        <taxon>Micrococcales</taxon>
        <taxon>Dermabacteraceae</taxon>
        <taxon>Brachybacterium</taxon>
    </lineage>
</organism>
<proteinExistence type="predicted"/>
<protein>
    <submittedName>
        <fullName evidence="1">Uncharacterized protein</fullName>
    </submittedName>
</protein>
<sequence length="267" mass="28755">MTENTSAGQALYTLGTQVTTRIGELRQPAAGSELEHLHSLHPDSPITAATSIAAAITTAAAAASATGFLVEVEDSPADETVLGGLARQLLIGVYTASYVLGPKDPAVREERARTLVTLEYKSYRQAASRVANFKGPEMSDARELAVERLTEIAKAKELNGIGSAELGTGKLLSEGAKEFAEFQLDSFRREDGADVELLDRIALNVHESAEWLWQTSSGFAHGYDWPMMLVGEEDAPNQSSQLFHALTAACKLSWQAAELDRASFRSE</sequence>
<dbReference type="RefSeq" id="WP_376979169.1">
    <property type="nucleotide sequence ID" value="NZ_JBHLSV010000005.1"/>
</dbReference>
<dbReference type="EMBL" id="JBHLSV010000005">
    <property type="protein sequence ID" value="MFC0673531.1"/>
    <property type="molecule type" value="Genomic_DNA"/>
</dbReference>
<evidence type="ECO:0000313" key="1">
    <source>
        <dbReference type="EMBL" id="MFC0673531.1"/>
    </source>
</evidence>
<accession>A0ABV6R9R2</accession>
<comment type="caution">
    <text evidence="1">The sequence shown here is derived from an EMBL/GenBank/DDBJ whole genome shotgun (WGS) entry which is preliminary data.</text>
</comment>
<reference evidence="1 2" key="1">
    <citation type="submission" date="2024-09" db="EMBL/GenBank/DDBJ databases">
        <authorList>
            <person name="Sun Q."/>
            <person name="Mori K."/>
        </authorList>
    </citation>
    <scope>NUCLEOTIDE SEQUENCE [LARGE SCALE GENOMIC DNA]</scope>
    <source>
        <strain evidence="1 2">CICC 10874</strain>
    </source>
</reference>
<name>A0ABV6R9R2_9MICO</name>
<keyword evidence="2" id="KW-1185">Reference proteome</keyword>
<dbReference type="Proteomes" id="UP001589793">
    <property type="component" value="Unassembled WGS sequence"/>
</dbReference>
<evidence type="ECO:0000313" key="2">
    <source>
        <dbReference type="Proteomes" id="UP001589793"/>
    </source>
</evidence>
<gene>
    <name evidence="1" type="ORF">ACFFF6_06135</name>
</gene>